<evidence type="ECO:0000313" key="1">
    <source>
        <dbReference type="EMBL" id="KAJ0175291.1"/>
    </source>
</evidence>
<sequence>MAFKIMLLHFAVYCILQGSSEMVPEIAYEIVRDGTEWNVYPLNHIAERSSSIDTFVLVEGKPARIAVYNKSIPNIDNMIIGNLNSGSNIPTGQIRCESGSSSKCYVQINEIFMSMGGRWEIQFYNNKFLNPGVPKELKVHLRSSKTPRILIGKKKFTTHMANYTIKPFDAFGCLVYNDDQFIDMTCEHFADDTKAIAWNAKGIQNIGTIKKYQASYTNHLTAEHDRAHIDCNKTYEYEDLTINHNDWITVRIFFIHNGSISVANDSNFYNVKPTSNDDHDACIKYVNCNYDSVMKKDDKFCVNPINSNISDYTGWKMGAITFAVIIITFLILAYVINRICNSKGNKSSRGSLIHYSDPSEDVTGVERPIRLSENIYCYIDPDTLRATMQEVAANNQNDDSGYQDEITINNSLYQRSDMYEEPNHLITKHNDESQNDMLYSYAYVDSCTSKPVVANNNFKAETNYANNSHIGENSKALTDIKSNKQPPEYMNTETFDTATNNYCNLNSNKA</sequence>
<name>A0ACC1CUF3_9NEOP</name>
<reference evidence="1 2" key="1">
    <citation type="journal article" date="2021" name="Front. Genet.">
        <title>Chromosome-Level Genome Assembly Reveals Significant Gene Expansion in the Toll and IMD Signaling Pathways of Dendrolimus kikuchii.</title>
        <authorList>
            <person name="Zhou J."/>
            <person name="Wu P."/>
            <person name="Xiong Z."/>
            <person name="Liu N."/>
            <person name="Zhao N."/>
            <person name="Ji M."/>
            <person name="Qiu Y."/>
            <person name="Yang B."/>
        </authorList>
    </citation>
    <scope>NUCLEOTIDE SEQUENCE [LARGE SCALE GENOMIC DNA]</scope>
    <source>
        <strain evidence="1">Ann1</strain>
    </source>
</reference>
<proteinExistence type="predicted"/>
<comment type="caution">
    <text evidence="1">The sequence shown here is derived from an EMBL/GenBank/DDBJ whole genome shotgun (WGS) entry which is preliminary data.</text>
</comment>
<accession>A0ACC1CUF3</accession>
<protein>
    <submittedName>
        <fullName evidence="1">Uncharacterized protein</fullName>
    </submittedName>
</protein>
<evidence type="ECO:0000313" key="2">
    <source>
        <dbReference type="Proteomes" id="UP000824533"/>
    </source>
</evidence>
<gene>
    <name evidence="1" type="ORF">K1T71_009432</name>
</gene>
<dbReference type="Proteomes" id="UP000824533">
    <property type="component" value="Linkage Group LG16"/>
</dbReference>
<dbReference type="EMBL" id="CM034402">
    <property type="protein sequence ID" value="KAJ0175291.1"/>
    <property type="molecule type" value="Genomic_DNA"/>
</dbReference>
<keyword evidence="2" id="KW-1185">Reference proteome</keyword>
<organism evidence="1 2">
    <name type="scientific">Dendrolimus kikuchii</name>
    <dbReference type="NCBI Taxonomy" id="765133"/>
    <lineage>
        <taxon>Eukaryota</taxon>
        <taxon>Metazoa</taxon>
        <taxon>Ecdysozoa</taxon>
        <taxon>Arthropoda</taxon>
        <taxon>Hexapoda</taxon>
        <taxon>Insecta</taxon>
        <taxon>Pterygota</taxon>
        <taxon>Neoptera</taxon>
        <taxon>Endopterygota</taxon>
        <taxon>Lepidoptera</taxon>
        <taxon>Glossata</taxon>
        <taxon>Ditrysia</taxon>
        <taxon>Bombycoidea</taxon>
        <taxon>Lasiocampidae</taxon>
        <taxon>Dendrolimus</taxon>
    </lineage>
</organism>